<organism evidence="7 8">
    <name type="scientific">Schaedlerella arabinosiphila</name>
    <dbReference type="NCBI Taxonomy" id="2044587"/>
    <lineage>
        <taxon>Bacteria</taxon>
        <taxon>Bacillati</taxon>
        <taxon>Bacillota</taxon>
        <taxon>Clostridia</taxon>
        <taxon>Lachnospirales</taxon>
        <taxon>Lachnospiraceae</taxon>
        <taxon>Schaedlerella</taxon>
    </lineage>
</organism>
<keyword evidence="6" id="KW-1133">Transmembrane helix</keyword>
<comment type="function">
    <text evidence="1">Multidrug efflux pump.</text>
</comment>
<dbReference type="EMBL" id="VIRB01000024">
    <property type="protein sequence ID" value="NDO67537.1"/>
    <property type="molecule type" value="Genomic_DNA"/>
</dbReference>
<evidence type="ECO:0000256" key="6">
    <source>
        <dbReference type="SAM" id="Phobius"/>
    </source>
</evidence>
<sequence length="576" mass="61805">MGLELKQNELFLKKAYNKALLPCVLSVLSGSINILADGILVGQKLGTNALAAINFSLPVYLVLCIAGSFIVSGTAVRASDAIGKNRSGQAQELYGMAVFWCTAAAVLITVSGLVFLKPLSLALCSDENVRPLVAEYSGVTIAGALPKILIYIPFWFLRLDGRNGQVTLMMLIMGAGNVILDALFLYTFDMGVSGAALASVLATAAACVSGFARLCDKKSGFQFGFRIKAKGAAFSEVARAGSPSAANNLFQTLRVTVINALLLSYCGSETVAAFTAVNCICAFAESVTGGVPQAASAMLGIYSGEHDNESVRLLIKRQLKSGIPWVAAFSAVIISGADLISRAYGLNISLRFAFICLSFGMIPALINCILSGFYNVSGRNIWANFIIFLRVFSASCASLFLLLDFGHSPWLFLFFGEMATLIFWFAATGIFHRQSSRFLLLDTSLEHSGKVINFSVNGDAESICNASGKITDFCADNGMSPKQTMRISLALEEIMTLISVKNKSAAGFDLRVYSLQGVIGIRIRYGGNEFNPLLYADNDEEYLGIRLIEGMCEQTLYQRTFGTNTVQIFVEGGVCA</sequence>
<evidence type="ECO:0000256" key="4">
    <source>
        <dbReference type="ARBA" id="ARBA00022448"/>
    </source>
</evidence>
<dbReference type="InterPro" id="IPR002528">
    <property type="entry name" value="MATE_fam"/>
</dbReference>
<comment type="caution">
    <text evidence="7">The sequence shown here is derived from an EMBL/GenBank/DDBJ whole genome shotgun (WGS) entry which is preliminary data.</text>
</comment>
<feature type="transmembrane region" description="Helical" evidence="6">
    <location>
        <begin position="93"/>
        <end position="116"/>
    </location>
</feature>
<feature type="transmembrane region" description="Helical" evidence="6">
    <location>
        <begin position="322"/>
        <end position="340"/>
    </location>
</feature>
<feature type="transmembrane region" description="Helical" evidence="6">
    <location>
        <begin position="168"/>
        <end position="188"/>
    </location>
</feature>
<dbReference type="OrthoDB" id="2029091at2"/>
<dbReference type="AlphaFoldDB" id="A0A9X5H3N8"/>
<evidence type="ECO:0000256" key="1">
    <source>
        <dbReference type="ARBA" id="ARBA00003408"/>
    </source>
</evidence>
<dbReference type="Proteomes" id="UP000474104">
    <property type="component" value="Unassembled WGS sequence"/>
</dbReference>
<feature type="transmembrane region" description="Helical" evidence="6">
    <location>
        <begin position="194"/>
        <end position="215"/>
    </location>
</feature>
<comment type="similarity">
    <text evidence="2">Belongs to the multi antimicrobial extrusion (MATE) (TC 2.A.66.1) family.</text>
</comment>
<dbReference type="Pfam" id="PF01554">
    <property type="entry name" value="MatE"/>
    <property type="match status" value="1"/>
</dbReference>
<dbReference type="PANTHER" id="PTHR43298:SF2">
    <property type="entry name" value="FMN_FAD EXPORTER YEEO-RELATED"/>
    <property type="match status" value="1"/>
</dbReference>
<evidence type="ECO:0000313" key="8">
    <source>
        <dbReference type="Proteomes" id="UP000474104"/>
    </source>
</evidence>
<dbReference type="GO" id="GO:0005886">
    <property type="term" value="C:plasma membrane"/>
    <property type="evidence" value="ECO:0007669"/>
    <property type="project" value="TreeGrafter"/>
</dbReference>
<keyword evidence="6" id="KW-0472">Membrane</keyword>
<protein>
    <recommendedName>
        <fullName evidence="3">Probable multidrug resistance protein NorM</fullName>
    </recommendedName>
    <alternativeName>
        <fullName evidence="5">Multidrug-efflux transporter</fullName>
    </alternativeName>
</protein>
<feature type="transmembrane region" description="Helical" evidence="6">
    <location>
        <begin position="352"/>
        <end position="374"/>
    </location>
</feature>
<proteinExistence type="inferred from homology"/>
<keyword evidence="6" id="KW-0812">Transmembrane</keyword>
<accession>A0A9X5H3N8</accession>
<keyword evidence="4" id="KW-0813">Transport</keyword>
<feature type="transmembrane region" description="Helical" evidence="6">
    <location>
        <begin position="136"/>
        <end position="156"/>
    </location>
</feature>
<feature type="transmembrane region" description="Helical" evidence="6">
    <location>
        <begin position="49"/>
        <end position="72"/>
    </location>
</feature>
<feature type="transmembrane region" description="Helical" evidence="6">
    <location>
        <begin position="381"/>
        <end position="403"/>
    </location>
</feature>
<evidence type="ECO:0000256" key="3">
    <source>
        <dbReference type="ARBA" id="ARBA00020268"/>
    </source>
</evidence>
<reference evidence="7 8" key="1">
    <citation type="submission" date="2019-07" db="EMBL/GenBank/DDBJ databases">
        <title>Draft genome sequences of 15 bacterial species constituting the stable defined intestinal microbiota of the GM15 gnotobiotic mouse model.</title>
        <authorList>
            <person name="Elie C."/>
            <person name="Mathieu A."/>
            <person name="Saliou A."/>
            <person name="Darnaud M."/>
            <person name="Leulier F."/>
            <person name="Tamellini A."/>
        </authorList>
    </citation>
    <scope>NUCLEOTIDE SEQUENCE [LARGE SCALE GENOMIC DNA]</scope>
    <source>
        <strain evidence="8">ASF 502</strain>
    </source>
</reference>
<gene>
    <name evidence="7" type="ORF">FMM80_01855</name>
</gene>
<evidence type="ECO:0000256" key="5">
    <source>
        <dbReference type="ARBA" id="ARBA00031636"/>
    </source>
</evidence>
<feature type="transmembrane region" description="Helical" evidence="6">
    <location>
        <begin position="20"/>
        <end position="43"/>
    </location>
</feature>
<feature type="transmembrane region" description="Helical" evidence="6">
    <location>
        <begin position="409"/>
        <end position="431"/>
    </location>
</feature>
<evidence type="ECO:0000256" key="2">
    <source>
        <dbReference type="ARBA" id="ARBA00010199"/>
    </source>
</evidence>
<dbReference type="InterPro" id="IPR050222">
    <property type="entry name" value="MATE_MdtK"/>
</dbReference>
<dbReference type="GO" id="GO:0042910">
    <property type="term" value="F:xenobiotic transmembrane transporter activity"/>
    <property type="evidence" value="ECO:0007669"/>
    <property type="project" value="InterPro"/>
</dbReference>
<name>A0A9X5H3N8_9FIRM</name>
<dbReference type="PANTHER" id="PTHR43298">
    <property type="entry name" value="MULTIDRUG RESISTANCE PROTEIN NORM-RELATED"/>
    <property type="match status" value="1"/>
</dbReference>
<evidence type="ECO:0000313" key="7">
    <source>
        <dbReference type="EMBL" id="NDO67537.1"/>
    </source>
</evidence>
<dbReference type="RefSeq" id="WP_004068904.1">
    <property type="nucleotide sequence ID" value="NZ_VIRB01000024.1"/>
</dbReference>
<dbReference type="GO" id="GO:0015297">
    <property type="term" value="F:antiporter activity"/>
    <property type="evidence" value="ECO:0007669"/>
    <property type="project" value="InterPro"/>
</dbReference>